<reference evidence="2" key="3">
    <citation type="submission" date="2024-02" db="UniProtKB">
        <authorList>
            <consortium name="WormBaseParasite"/>
        </authorList>
    </citation>
    <scope>IDENTIFICATION</scope>
    <source>
        <strain evidence="2">pt0022</strain>
    </source>
</reference>
<proteinExistence type="predicted"/>
<protein>
    <submittedName>
        <fullName evidence="2">Uncharacterized protein</fullName>
    </submittedName>
</protein>
<reference evidence="1" key="2">
    <citation type="journal article" date="2016" name="Mol. Ecol.">
        <title>Population genomics of the filarial nematode parasite Wuchereria bancrofti from mosquitoes.</title>
        <authorList>
            <person name="Small S.T."/>
            <person name="Reimer L.J."/>
            <person name="Tisch D.J."/>
            <person name="King C.L."/>
            <person name="Christensen B.M."/>
            <person name="Siba P.M."/>
            <person name="Kazura J.W."/>
            <person name="Serre D."/>
            <person name="Zimmerman P.A."/>
        </authorList>
    </citation>
    <scope>NUCLEOTIDE SEQUENCE</scope>
    <source>
        <strain evidence="1">pt0022</strain>
    </source>
</reference>
<dbReference type="Proteomes" id="UP000093561">
    <property type="component" value="Unassembled WGS sequence"/>
</dbReference>
<name>A0AAF5PJS3_WUCBA</name>
<dbReference type="WBParaSite" id="mrna-Wban_01676">
    <property type="protein sequence ID" value="mrna-Wban_01676"/>
    <property type="gene ID" value="Wban_01676"/>
</dbReference>
<dbReference type="PANTHER" id="PTHR47331">
    <property type="entry name" value="PHD-TYPE DOMAIN-CONTAINING PROTEIN"/>
    <property type="match status" value="1"/>
</dbReference>
<organism evidence="1 2">
    <name type="scientific">Wuchereria bancrofti</name>
    <dbReference type="NCBI Taxonomy" id="6293"/>
    <lineage>
        <taxon>Eukaryota</taxon>
        <taxon>Metazoa</taxon>
        <taxon>Ecdysozoa</taxon>
        <taxon>Nematoda</taxon>
        <taxon>Chromadorea</taxon>
        <taxon>Rhabditida</taxon>
        <taxon>Spirurina</taxon>
        <taxon>Spiruromorpha</taxon>
        <taxon>Filarioidea</taxon>
        <taxon>Onchocercidae</taxon>
        <taxon>Wuchereria</taxon>
    </lineage>
</organism>
<evidence type="ECO:0000313" key="1">
    <source>
        <dbReference type="Proteomes" id="UP000093561"/>
    </source>
</evidence>
<evidence type="ECO:0000313" key="2">
    <source>
        <dbReference type="WBParaSite" id="mrna-Wban_01676"/>
    </source>
</evidence>
<accession>A0AAF5PJS3</accession>
<sequence length="145" mass="16706">MIVGNGDINKLRKNNKYPTKVTCSVNVNINSELDKFWKLEMIGIQESPTADDDEQALKHFKQTIIKQDGRYQICWPWRDSKEKLISSNDEVGVIHYLPHHEVFTPSKNTTKLRIVYDASAHHKGFRSLNDVLYRGPVMLPELIGV</sequence>
<reference evidence="1" key="1">
    <citation type="submission" date="2015-03" db="EMBL/GenBank/DDBJ databases">
        <title>Wuchereria bancrofti Genome Sequencing Papua New Guinea Strain.</title>
        <authorList>
            <person name="Small S.T."/>
            <person name="Serre D."/>
            <person name="Zimmerman P.A."/>
        </authorList>
    </citation>
    <scope>NUCLEOTIDE SEQUENCE [LARGE SCALE GENOMIC DNA]</scope>
    <source>
        <strain evidence="1">pt0022</strain>
    </source>
</reference>
<dbReference type="AlphaFoldDB" id="A0AAF5PJS3"/>